<dbReference type="GO" id="GO:0017061">
    <property type="term" value="F:S-methyl-5-thioadenosine phosphorylase activity"/>
    <property type="evidence" value="ECO:0007669"/>
    <property type="project" value="UniProtKB-EC"/>
</dbReference>
<dbReference type="GO" id="GO:0005507">
    <property type="term" value="F:copper ion binding"/>
    <property type="evidence" value="ECO:0007669"/>
    <property type="project" value="TreeGrafter"/>
</dbReference>
<evidence type="ECO:0000256" key="1">
    <source>
        <dbReference type="ARBA" id="ARBA00000553"/>
    </source>
</evidence>
<keyword evidence="3" id="KW-0808">Transferase</keyword>
<evidence type="ECO:0000256" key="4">
    <source>
        <dbReference type="ARBA" id="ARBA00022723"/>
    </source>
</evidence>
<dbReference type="CDD" id="cd16833">
    <property type="entry name" value="YfiH"/>
    <property type="match status" value="1"/>
</dbReference>
<comment type="catalytic activity">
    <reaction evidence="8">
        <text>adenosine + phosphate = alpha-D-ribose 1-phosphate + adenine</text>
        <dbReference type="Rhea" id="RHEA:27642"/>
        <dbReference type="ChEBI" id="CHEBI:16335"/>
        <dbReference type="ChEBI" id="CHEBI:16708"/>
        <dbReference type="ChEBI" id="CHEBI:43474"/>
        <dbReference type="ChEBI" id="CHEBI:57720"/>
        <dbReference type="EC" id="2.4.2.1"/>
    </reaction>
    <physiologicalReaction direction="left-to-right" evidence="8">
        <dbReference type="Rhea" id="RHEA:27643"/>
    </physiologicalReaction>
</comment>
<dbReference type="InParanoid" id="A0A7G1G8N6"/>
<keyword evidence="12" id="KW-1185">Reference proteome</keyword>
<dbReference type="RefSeq" id="WP_190613793.1">
    <property type="nucleotide sequence ID" value="NZ_AP018712.1"/>
</dbReference>
<dbReference type="FunCoup" id="A0A7G1G8N6">
    <property type="interactions" value="172"/>
</dbReference>
<dbReference type="InterPro" id="IPR011324">
    <property type="entry name" value="Cytotoxic_necrot_fac-like_cat"/>
</dbReference>
<reference evidence="11 12" key="1">
    <citation type="submission" date="2018-06" db="EMBL/GenBank/DDBJ databases">
        <title>Genome sequencing of Oceanotoga sp. sy52.</title>
        <authorList>
            <person name="Mori K."/>
        </authorList>
    </citation>
    <scope>NUCLEOTIDE SEQUENCE [LARGE SCALE GENOMIC DNA]</scope>
    <source>
        <strain evidence="12">sy52</strain>
    </source>
</reference>
<evidence type="ECO:0000256" key="10">
    <source>
        <dbReference type="RuleBase" id="RU361274"/>
    </source>
</evidence>
<dbReference type="PANTHER" id="PTHR30616">
    <property type="entry name" value="UNCHARACTERIZED PROTEIN YFIH"/>
    <property type="match status" value="1"/>
</dbReference>
<evidence type="ECO:0000256" key="8">
    <source>
        <dbReference type="ARBA" id="ARBA00048968"/>
    </source>
</evidence>
<keyword evidence="4" id="KW-0479">Metal-binding</keyword>
<dbReference type="Proteomes" id="UP000516361">
    <property type="component" value="Chromosome"/>
</dbReference>
<dbReference type="InterPro" id="IPR038371">
    <property type="entry name" value="Cu_polyphenol_OxRdtase_sf"/>
</dbReference>
<name>A0A7G1G8N6_9BACT</name>
<dbReference type="KEGG" id="ocy:OSSY52_14680"/>
<dbReference type="InterPro" id="IPR003730">
    <property type="entry name" value="Cu_polyphenol_OxRdtase"/>
</dbReference>
<comment type="catalytic activity">
    <reaction evidence="9">
        <text>S-methyl-5'-thioadenosine + phosphate = 5-(methylsulfanyl)-alpha-D-ribose 1-phosphate + adenine</text>
        <dbReference type="Rhea" id="RHEA:11852"/>
        <dbReference type="ChEBI" id="CHEBI:16708"/>
        <dbReference type="ChEBI" id="CHEBI:17509"/>
        <dbReference type="ChEBI" id="CHEBI:43474"/>
        <dbReference type="ChEBI" id="CHEBI:58533"/>
        <dbReference type="EC" id="2.4.2.28"/>
    </reaction>
    <physiologicalReaction direction="left-to-right" evidence="9">
        <dbReference type="Rhea" id="RHEA:11853"/>
    </physiologicalReaction>
</comment>
<dbReference type="EMBL" id="AP018712">
    <property type="protein sequence ID" value="BBE31327.1"/>
    <property type="molecule type" value="Genomic_DNA"/>
</dbReference>
<sequence length="262" mass="30401">MFELIKNKDIKYFKITEFETYGIKAIFSTKISGFSNYSKNSLNLGLNTNDSFKNVEKNFYKFFNYNNIDIKNVVPADQVHKDNIAIINSYHKTSNFLFNKNKKNTDAIITNEKDIVLISFYADCVPLYFCDKKNKIIGLAHSGWKGTILEIGRKVIEKMNYAYNSNPKDILVGIGPSIGPNNFEVSLDVAIKFKKYKTVKKIKNKYFVDLWLTNYIILQNAGILKNNIIMSNLDTYENKELFFSYRRDKGNTGRMISCIYFD</sequence>
<evidence type="ECO:0000313" key="12">
    <source>
        <dbReference type="Proteomes" id="UP000516361"/>
    </source>
</evidence>
<dbReference type="SUPFAM" id="SSF64438">
    <property type="entry name" value="CNF1/YfiH-like putative cysteine hydrolases"/>
    <property type="match status" value="1"/>
</dbReference>
<accession>A0A7G1G8N6</accession>
<organism evidence="11 12">
    <name type="scientific">Tepiditoga spiralis</name>
    <dbReference type="NCBI Taxonomy" id="2108365"/>
    <lineage>
        <taxon>Bacteria</taxon>
        <taxon>Thermotogati</taxon>
        <taxon>Thermotogota</taxon>
        <taxon>Thermotogae</taxon>
        <taxon>Petrotogales</taxon>
        <taxon>Petrotogaceae</taxon>
        <taxon>Tepiditoga</taxon>
    </lineage>
</organism>
<comment type="similarity">
    <text evidence="2 10">Belongs to the purine nucleoside phosphorylase YfiH/LACC1 family.</text>
</comment>
<evidence type="ECO:0000256" key="5">
    <source>
        <dbReference type="ARBA" id="ARBA00022801"/>
    </source>
</evidence>
<gene>
    <name evidence="11" type="ORF">OSSY52_14680</name>
</gene>
<keyword evidence="6" id="KW-0862">Zinc</keyword>
<keyword evidence="5" id="KW-0378">Hydrolase</keyword>
<proteinExistence type="inferred from homology"/>
<comment type="catalytic activity">
    <reaction evidence="7">
        <text>adenosine + H2O + H(+) = inosine + NH4(+)</text>
        <dbReference type="Rhea" id="RHEA:24408"/>
        <dbReference type="ChEBI" id="CHEBI:15377"/>
        <dbReference type="ChEBI" id="CHEBI:15378"/>
        <dbReference type="ChEBI" id="CHEBI:16335"/>
        <dbReference type="ChEBI" id="CHEBI:17596"/>
        <dbReference type="ChEBI" id="CHEBI:28938"/>
        <dbReference type="EC" id="3.5.4.4"/>
    </reaction>
    <physiologicalReaction direction="left-to-right" evidence="7">
        <dbReference type="Rhea" id="RHEA:24409"/>
    </physiologicalReaction>
</comment>
<evidence type="ECO:0000256" key="9">
    <source>
        <dbReference type="ARBA" id="ARBA00049893"/>
    </source>
</evidence>
<comment type="catalytic activity">
    <reaction evidence="1">
        <text>inosine + phosphate = alpha-D-ribose 1-phosphate + hypoxanthine</text>
        <dbReference type="Rhea" id="RHEA:27646"/>
        <dbReference type="ChEBI" id="CHEBI:17368"/>
        <dbReference type="ChEBI" id="CHEBI:17596"/>
        <dbReference type="ChEBI" id="CHEBI:43474"/>
        <dbReference type="ChEBI" id="CHEBI:57720"/>
        <dbReference type="EC" id="2.4.2.1"/>
    </reaction>
    <physiologicalReaction direction="left-to-right" evidence="1">
        <dbReference type="Rhea" id="RHEA:27647"/>
    </physiologicalReaction>
</comment>
<dbReference type="Gene3D" id="3.60.140.10">
    <property type="entry name" value="CNF1/YfiH-like putative cysteine hydrolases"/>
    <property type="match status" value="1"/>
</dbReference>
<dbReference type="GO" id="GO:0016787">
    <property type="term" value="F:hydrolase activity"/>
    <property type="evidence" value="ECO:0007669"/>
    <property type="project" value="UniProtKB-KW"/>
</dbReference>
<dbReference type="PANTHER" id="PTHR30616:SF2">
    <property type="entry name" value="PURINE NUCLEOSIDE PHOSPHORYLASE LACC1"/>
    <property type="match status" value="1"/>
</dbReference>
<dbReference type="Pfam" id="PF02578">
    <property type="entry name" value="Cu-oxidase_4"/>
    <property type="match status" value="1"/>
</dbReference>
<dbReference type="NCBIfam" id="TIGR00726">
    <property type="entry name" value="peptidoglycan editing factor PgeF"/>
    <property type="match status" value="1"/>
</dbReference>
<evidence type="ECO:0000256" key="6">
    <source>
        <dbReference type="ARBA" id="ARBA00022833"/>
    </source>
</evidence>
<evidence type="ECO:0000313" key="11">
    <source>
        <dbReference type="EMBL" id="BBE31327.1"/>
    </source>
</evidence>
<evidence type="ECO:0000256" key="3">
    <source>
        <dbReference type="ARBA" id="ARBA00022679"/>
    </source>
</evidence>
<evidence type="ECO:0000256" key="2">
    <source>
        <dbReference type="ARBA" id="ARBA00007353"/>
    </source>
</evidence>
<protein>
    <recommendedName>
        <fullName evidence="10">Purine nucleoside phosphorylase</fullName>
    </recommendedName>
</protein>
<evidence type="ECO:0000256" key="7">
    <source>
        <dbReference type="ARBA" id="ARBA00047989"/>
    </source>
</evidence>
<dbReference type="AlphaFoldDB" id="A0A7G1G8N6"/>